<feature type="region of interest" description="Disordered" evidence="1">
    <location>
        <begin position="1"/>
        <end position="263"/>
    </location>
</feature>
<evidence type="ECO:0000256" key="1">
    <source>
        <dbReference type="SAM" id="MobiDB-lite"/>
    </source>
</evidence>
<feature type="compositionally biased region" description="Basic and acidic residues" evidence="1">
    <location>
        <begin position="45"/>
        <end position="118"/>
    </location>
</feature>
<sequence>MEANRDEGRERWRSLESVKEADTDKPLYLCKGRHVASRPEGSKGPGEEERRINKRTGENEERDKGSDSHLEEEKERRIDKRKGEKEEYKGSVSHLEGEEKERRINKRTGENEERERNKQPLSHLEATKQGKGTQNTARLTPQTTEGLTHRQSTQGKGLSKDSRVNSTTENGGRGLVKDSDTTPALVEGYKGLSKGLAKDSSHLGRGSVGEEVKEEEEGKVKEHKGLQRNNNNNNNNNNNSSRILVLSSAPPPPLPEPPDPPKG</sequence>
<feature type="compositionally biased region" description="Polar residues" evidence="1">
    <location>
        <begin position="130"/>
        <end position="156"/>
    </location>
</feature>
<dbReference type="AlphaFoldDB" id="A0A5B7JI08"/>
<name>A0A5B7JI08_PORTR</name>
<gene>
    <name evidence="2" type="ORF">E2C01_089031</name>
</gene>
<keyword evidence="3" id="KW-1185">Reference proteome</keyword>
<protein>
    <submittedName>
        <fullName evidence="2">Uncharacterized protein</fullName>
    </submittedName>
</protein>
<proteinExistence type="predicted"/>
<organism evidence="2 3">
    <name type="scientific">Portunus trituberculatus</name>
    <name type="common">Swimming crab</name>
    <name type="synonym">Neptunus trituberculatus</name>
    <dbReference type="NCBI Taxonomy" id="210409"/>
    <lineage>
        <taxon>Eukaryota</taxon>
        <taxon>Metazoa</taxon>
        <taxon>Ecdysozoa</taxon>
        <taxon>Arthropoda</taxon>
        <taxon>Crustacea</taxon>
        <taxon>Multicrustacea</taxon>
        <taxon>Malacostraca</taxon>
        <taxon>Eumalacostraca</taxon>
        <taxon>Eucarida</taxon>
        <taxon>Decapoda</taxon>
        <taxon>Pleocyemata</taxon>
        <taxon>Brachyura</taxon>
        <taxon>Eubrachyura</taxon>
        <taxon>Portunoidea</taxon>
        <taxon>Portunidae</taxon>
        <taxon>Portuninae</taxon>
        <taxon>Portunus</taxon>
    </lineage>
</organism>
<reference evidence="2 3" key="1">
    <citation type="submission" date="2019-05" db="EMBL/GenBank/DDBJ databases">
        <title>Another draft genome of Portunus trituberculatus and its Hox gene families provides insights of decapod evolution.</title>
        <authorList>
            <person name="Jeong J.-H."/>
            <person name="Song I."/>
            <person name="Kim S."/>
            <person name="Choi T."/>
            <person name="Kim D."/>
            <person name="Ryu S."/>
            <person name="Kim W."/>
        </authorList>
    </citation>
    <scope>NUCLEOTIDE SEQUENCE [LARGE SCALE GENOMIC DNA]</scope>
    <source>
        <tissue evidence="2">Muscle</tissue>
    </source>
</reference>
<dbReference type="Proteomes" id="UP000324222">
    <property type="component" value="Unassembled WGS sequence"/>
</dbReference>
<feature type="compositionally biased region" description="Low complexity" evidence="1">
    <location>
        <begin position="229"/>
        <end position="239"/>
    </location>
</feature>
<evidence type="ECO:0000313" key="3">
    <source>
        <dbReference type="Proteomes" id="UP000324222"/>
    </source>
</evidence>
<feature type="compositionally biased region" description="Pro residues" evidence="1">
    <location>
        <begin position="249"/>
        <end position="263"/>
    </location>
</feature>
<feature type="compositionally biased region" description="Basic and acidic residues" evidence="1">
    <location>
        <begin position="196"/>
        <end position="225"/>
    </location>
</feature>
<feature type="compositionally biased region" description="Basic and acidic residues" evidence="1">
    <location>
        <begin position="1"/>
        <end position="25"/>
    </location>
</feature>
<dbReference type="EMBL" id="VSRR010096464">
    <property type="protein sequence ID" value="MPC93886.1"/>
    <property type="molecule type" value="Genomic_DNA"/>
</dbReference>
<evidence type="ECO:0000313" key="2">
    <source>
        <dbReference type="EMBL" id="MPC93886.1"/>
    </source>
</evidence>
<accession>A0A5B7JI08</accession>
<comment type="caution">
    <text evidence="2">The sequence shown here is derived from an EMBL/GenBank/DDBJ whole genome shotgun (WGS) entry which is preliminary data.</text>
</comment>